<keyword evidence="4" id="KW-0501">Molybdenum cofactor biosynthesis</keyword>
<reference evidence="7" key="1">
    <citation type="submission" date="2018-05" db="EMBL/GenBank/DDBJ databases">
        <authorList>
            <person name="Lanie J.A."/>
            <person name="Ng W.-L."/>
            <person name="Kazmierczak K.M."/>
            <person name="Andrzejewski T.M."/>
            <person name="Davidsen T.M."/>
            <person name="Wayne K.J."/>
            <person name="Tettelin H."/>
            <person name="Glass J.I."/>
            <person name="Rusch D."/>
            <person name="Podicherti R."/>
            <person name="Tsui H.-C.T."/>
            <person name="Winkler M.E."/>
        </authorList>
    </citation>
    <scope>NUCLEOTIDE SEQUENCE</scope>
</reference>
<dbReference type="GO" id="GO:0006777">
    <property type="term" value="P:Mo-molybdopterin cofactor biosynthetic process"/>
    <property type="evidence" value="ECO:0007669"/>
    <property type="project" value="UniProtKB-KW"/>
</dbReference>
<gene>
    <name evidence="7" type="ORF">METZ01_LOCUS111918</name>
</gene>
<dbReference type="NCBIfam" id="NF006870">
    <property type="entry name" value="PRK09364.1"/>
    <property type="match status" value="1"/>
</dbReference>
<evidence type="ECO:0000256" key="3">
    <source>
        <dbReference type="ARBA" id="ARBA00012575"/>
    </source>
</evidence>
<keyword evidence="5" id="KW-0456">Lyase</keyword>
<comment type="catalytic activity">
    <reaction evidence="1">
        <text>(8S)-3',8-cyclo-7,8-dihydroguanosine 5'-triphosphate = cyclic pyranopterin phosphate + diphosphate</text>
        <dbReference type="Rhea" id="RHEA:49580"/>
        <dbReference type="ChEBI" id="CHEBI:33019"/>
        <dbReference type="ChEBI" id="CHEBI:59648"/>
        <dbReference type="ChEBI" id="CHEBI:131766"/>
        <dbReference type="EC" id="4.6.1.17"/>
    </reaction>
</comment>
<feature type="domain" description="Molybdopterin cofactor biosynthesis C (MoaC)" evidence="6">
    <location>
        <begin position="1"/>
        <end position="140"/>
    </location>
</feature>
<dbReference type="CDD" id="cd01420">
    <property type="entry name" value="MoaC_PE"/>
    <property type="match status" value="1"/>
</dbReference>
<sequence length="146" mass="16313">MVDVSDKAVTQRTAVARATVVFPDEFSRDYLADYQETFHTKKGPVLDTAIIAGVQAAKQTHHLFPFCHPIPLEDCRVSFEWAEEDKLTIDCSVRATHKTGVEMEALTGATVAALTVYDMCKALSHRIRISDVRLISKTGGKRDFRE</sequence>
<dbReference type="InterPro" id="IPR050105">
    <property type="entry name" value="MoCo_biosynth_MoaA/MoaC"/>
</dbReference>
<dbReference type="GO" id="GO:0061798">
    <property type="term" value="F:GTP 3',8'-cyclase activity"/>
    <property type="evidence" value="ECO:0007669"/>
    <property type="project" value="TreeGrafter"/>
</dbReference>
<dbReference type="InterPro" id="IPR002820">
    <property type="entry name" value="Mopterin_CF_biosynth-C_dom"/>
</dbReference>
<dbReference type="SUPFAM" id="SSF55040">
    <property type="entry name" value="Molybdenum cofactor biosynthesis protein C, MoaC"/>
    <property type="match status" value="1"/>
</dbReference>
<organism evidence="7">
    <name type="scientific">marine metagenome</name>
    <dbReference type="NCBI Taxonomy" id="408172"/>
    <lineage>
        <taxon>unclassified sequences</taxon>
        <taxon>metagenomes</taxon>
        <taxon>ecological metagenomes</taxon>
    </lineage>
</organism>
<protein>
    <recommendedName>
        <fullName evidence="3">cyclic pyranopterin monophosphate synthase</fullName>
        <ecNumber evidence="3">4.6.1.17</ecNumber>
    </recommendedName>
</protein>
<evidence type="ECO:0000256" key="1">
    <source>
        <dbReference type="ARBA" id="ARBA00001637"/>
    </source>
</evidence>
<dbReference type="UniPathway" id="UPA00344"/>
<dbReference type="InterPro" id="IPR036522">
    <property type="entry name" value="MoaC_sf"/>
</dbReference>
<evidence type="ECO:0000256" key="4">
    <source>
        <dbReference type="ARBA" id="ARBA00023150"/>
    </source>
</evidence>
<comment type="pathway">
    <text evidence="2">Cofactor biosynthesis; molybdopterin biosynthesis.</text>
</comment>
<accession>A0A381X2T2</accession>
<dbReference type="InterPro" id="IPR023045">
    <property type="entry name" value="MoaC"/>
</dbReference>
<dbReference type="InterPro" id="IPR047594">
    <property type="entry name" value="MoaC_bact/euk"/>
</dbReference>
<name>A0A381X2T2_9ZZZZ</name>
<proteinExistence type="predicted"/>
<dbReference type="Pfam" id="PF01967">
    <property type="entry name" value="MoaC"/>
    <property type="match status" value="1"/>
</dbReference>
<evidence type="ECO:0000259" key="6">
    <source>
        <dbReference type="Pfam" id="PF01967"/>
    </source>
</evidence>
<dbReference type="NCBIfam" id="TIGR00581">
    <property type="entry name" value="moaC"/>
    <property type="match status" value="1"/>
</dbReference>
<dbReference type="PANTHER" id="PTHR22960">
    <property type="entry name" value="MOLYBDOPTERIN COFACTOR SYNTHESIS PROTEIN A"/>
    <property type="match status" value="1"/>
</dbReference>
<evidence type="ECO:0000256" key="5">
    <source>
        <dbReference type="ARBA" id="ARBA00023239"/>
    </source>
</evidence>
<evidence type="ECO:0000256" key="2">
    <source>
        <dbReference type="ARBA" id="ARBA00005046"/>
    </source>
</evidence>
<dbReference type="AlphaFoldDB" id="A0A381X2T2"/>
<dbReference type="EC" id="4.6.1.17" evidence="3"/>
<dbReference type="Gene3D" id="3.30.70.640">
    <property type="entry name" value="Molybdopterin cofactor biosynthesis C (MoaC) domain"/>
    <property type="match status" value="1"/>
</dbReference>
<dbReference type="PANTHER" id="PTHR22960:SF0">
    <property type="entry name" value="MOLYBDENUM COFACTOR BIOSYNTHESIS PROTEIN 1"/>
    <property type="match status" value="1"/>
</dbReference>
<dbReference type="EMBL" id="UINC01013716">
    <property type="protein sequence ID" value="SVA59064.1"/>
    <property type="molecule type" value="Genomic_DNA"/>
</dbReference>
<dbReference type="GO" id="GO:0061799">
    <property type="term" value="F:cyclic pyranopterin monophosphate synthase activity"/>
    <property type="evidence" value="ECO:0007669"/>
    <property type="project" value="UniProtKB-EC"/>
</dbReference>
<evidence type="ECO:0000313" key="7">
    <source>
        <dbReference type="EMBL" id="SVA59064.1"/>
    </source>
</evidence>